<dbReference type="AlphaFoldDB" id="A0A557S217"/>
<feature type="transmembrane region" description="Helical" evidence="1">
    <location>
        <begin position="72"/>
        <end position="91"/>
    </location>
</feature>
<protein>
    <submittedName>
        <fullName evidence="2">Uncharacterized protein</fullName>
    </submittedName>
</protein>
<organism evidence="2 3">
    <name type="scientific">Sedimenticola selenatireducens</name>
    <dbReference type="NCBI Taxonomy" id="191960"/>
    <lineage>
        <taxon>Bacteria</taxon>
        <taxon>Pseudomonadati</taxon>
        <taxon>Pseudomonadota</taxon>
        <taxon>Gammaproteobacteria</taxon>
        <taxon>Chromatiales</taxon>
        <taxon>Sedimenticolaceae</taxon>
        <taxon>Sedimenticola</taxon>
    </lineage>
</organism>
<dbReference type="EMBL" id="VMNH01000021">
    <property type="protein sequence ID" value="TVO71463.1"/>
    <property type="molecule type" value="Genomic_DNA"/>
</dbReference>
<feature type="transmembrane region" description="Helical" evidence="1">
    <location>
        <begin position="48"/>
        <end position="66"/>
    </location>
</feature>
<evidence type="ECO:0000256" key="1">
    <source>
        <dbReference type="SAM" id="Phobius"/>
    </source>
</evidence>
<keyword evidence="1" id="KW-0472">Membrane</keyword>
<dbReference type="SUPFAM" id="SSF57783">
    <property type="entry name" value="Zinc beta-ribbon"/>
    <property type="match status" value="1"/>
</dbReference>
<name>A0A557S217_9GAMM</name>
<dbReference type="Proteomes" id="UP000316649">
    <property type="component" value="Unassembled WGS sequence"/>
</dbReference>
<dbReference type="OrthoDB" id="7064164at2"/>
<dbReference type="RefSeq" id="WP_144359748.1">
    <property type="nucleotide sequence ID" value="NZ_VMNH01000021.1"/>
</dbReference>
<reference evidence="2 3" key="1">
    <citation type="submission" date="2019-07" db="EMBL/GenBank/DDBJ databases">
        <title>The pathways for chlorine oxyanion respiration interact through the shared metabolite chlorate.</title>
        <authorList>
            <person name="Barnum T.P."/>
            <person name="Cheng Y."/>
            <person name="Hill K.A."/>
            <person name="Lucas L.N."/>
            <person name="Carlson H.K."/>
            <person name="Coates J.D."/>
        </authorList>
    </citation>
    <scope>NUCLEOTIDE SEQUENCE [LARGE SCALE GENOMIC DNA]</scope>
    <source>
        <strain evidence="2 3">BK-1</strain>
    </source>
</reference>
<proteinExistence type="predicted"/>
<evidence type="ECO:0000313" key="3">
    <source>
        <dbReference type="Proteomes" id="UP000316649"/>
    </source>
</evidence>
<sequence length="108" mass="12083">MAQSINHFDCPVCNTQIASWVVRRPVFTCTACGQAFTSNYRRSLKRSALLGLLLWIGGALAGILFIDPWQMVLAFSLEFGGLIAFLFAYLVHHFSIRIDINNETSSIE</sequence>
<comment type="caution">
    <text evidence="2">The sequence shown here is derived from an EMBL/GenBank/DDBJ whole genome shotgun (WGS) entry which is preliminary data.</text>
</comment>
<gene>
    <name evidence="2" type="ORF">FHP88_14175</name>
</gene>
<evidence type="ECO:0000313" key="2">
    <source>
        <dbReference type="EMBL" id="TVO71463.1"/>
    </source>
</evidence>
<keyword evidence="1" id="KW-1133">Transmembrane helix</keyword>
<keyword evidence="1" id="KW-0812">Transmembrane</keyword>
<keyword evidence="3" id="KW-1185">Reference proteome</keyword>
<accession>A0A557S217</accession>